<dbReference type="Proteomes" id="UP000216020">
    <property type="component" value="Unassembled WGS sequence"/>
</dbReference>
<dbReference type="NCBIfam" id="TIGR02937">
    <property type="entry name" value="sigma70-ECF"/>
    <property type="match status" value="1"/>
</dbReference>
<dbReference type="SUPFAM" id="SSF88659">
    <property type="entry name" value="Sigma3 and sigma4 domains of RNA polymerase sigma factors"/>
    <property type="match status" value="1"/>
</dbReference>
<comment type="similarity">
    <text evidence="1">Belongs to the sigma-70 factor family. ECF subfamily.</text>
</comment>
<dbReference type="Pfam" id="PF04542">
    <property type="entry name" value="Sigma70_r2"/>
    <property type="match status" value="1"/>
</dbReference>
<dbReference type="GO" id="GO:0003677">
    <property type="term" value="F:DNA binding"/>
    <property type="evidence" value="ECO:0007669"/>
    <property type="project" value="InterPro"/>
</dbReference>
<feature type="domain" description="RNA polymerase sigma-70 region 2" evidence="5">
    <location>
        <begin position="14"/>
        <end position="79"/>
    </location>
</feature>
<comment type="caution">
    <text evidence="7">The sequence shown here is derived from an EMBL/GenBank/DDBJ whole genome shotgun (WGS) entry which is preliminary data.</text>
</comment>
<keyword evidence="4" id="KW-0804">Transcription</keyword>
<dbReference type="Gene3D" id="1.10.10.10">
    <property type="entry name" value="Winged helix-like DNA-binding domain superfamily/Winged helix DNA-binding domain"/>
    <property type="match status" value="1"/>
</dbReference>
<organism evidence="7 8">
    <name type="scientific">Bordetella genomosp. 10</name>
    <dbReference type="NCBI Taxonomy" id="1416804"/>
    <lineage>
        <taxon>Bacteria</taxon>
        <taxon>Pseudomonadati</taxon>
        <taxon>Pseudomonadota</taxon>
        <taxon>Betaproteobacteria</taxon>
        <taxon>Burkholderiales</taxon>
        <taxon>Alcaligenaceae</taxon>
        <taxon>Bordetella</taxon>
    </lineage>
</organism>
<evidence type="ECO:0000256" key="1">
    <source>
        <dbReference type="ARBA" id="ARBA00010641"/>
    </source>
</evidence>
<protein>
    <recommendedName>
        <fullName evidence="9">RNA polymerase subunit sigma</fullName>
    </recommendedName>
</protein>
<dbReference type="AlphaFoldDB" id="A0A261SIF9"/>
<dbReference type="InterPro" id="IPR013324">
    <property type="entry name" value="RNA_pol_sigma_r3/r4-like"/>
</dbReference>
<evidence type="ECO:0000256" key="4">
    <source>
        <dbReference type="ARBA" id="ARBA00023163"/>
    </source>
</evidence>
<name>A0A261SIF9_9BORD</name>
<dbReference type="InterPro" id="IPR013249">
    <property type="entry name" value="RNA_pol_sigma70_r4_t2"/>
</dbReference>
<dbReference type="PANTHER" id="PTHR43133:SF63">
    <property type="entry name" value="RNA POLYMERASE SIGMA FACTOR FECI-RELATED"/>
    <property type="match status" value="1"/>
</dbReference>
<dbReference type="InterPro" id="IPR014284">
    <property type="entry name" value="RNA_pol_sigma-70_dom"/>
</dbReference>
<dbReference type="InterPro" id="IPR036388">
    <property type="entry name" value="WH-like_DNA-bd_sf"/>
</dbReference>
<keyword evidence="2" id="KW-0805">Transcription regulation</keyword>
<evidence type="ECO:0000259" key="6">
    <source>
        <dbReference type="Pfam" id="PF08281"/>
    </source>
</evidence>
<evidence type="ECO:0000256" key="2">
    <source>
        <dbReference type="ARBA" id="ARBA00023015"/>
    </source>
</evidence>
<proteinExistence type="inferred from homology"/>
<dbReference type="PANTHER" id="PTHR43133">
    <property type="entry name" value="RNA POLYMERASE ECF-TYPE SIGMA FACTO"/>
    <property type="match status" value="1"/>
</dbReference>
<dbReference type="InterPro" id="IPR007627">
    <property type="entry name" value="RNA_pol_sigma70_r2"/>
</dbReference>
<dbReference type="SUPFAM" id="SSF88946">
    <property type="entry name" value="Sigma2 domain of RNA polymerase sigma factors"/>
    <property type="match status" value="1"/>
</dbReference>
<dbReference type="OrthoDB" id="8684701at2"/>
<evidence type="ECO:0008006" key="9">
    <source>
        <dbReference type="Google" id="ProtNLM"/>
    </source>
</evidence>
<dbReference type="InterPro" id="IPR039425">
    <property type="entry name" value="RNA_pol_sigma-70-like"/>
</dbReference>
<keyword evidence="3" id="KW-0731">Sigma factor</keyword>
<evidence type="ECO:0000259" key="5">
    <source>
        <dbReference type="Pfam" id="PF04542"/>
    </source>
</evidence>
<dbReference type="Gene3D" id="1.10.1740.10">
    <property type="match status" value="1"/>
</dbReference>
<dbReference type="InterPro" id="IPR013325">
    <property type="entry name" value="RNA_pol_sigma_r2"/>
</dbReference>
<reference evidence="8" key="1">
    <citation type="submission" date="2017-05" db="EMBL/GenBank/DDBJ databases">
        <title>Complete and WGS of Bordetella genogroups.</title>
        <authorList>
            <person name="Spilker T."/>
            <person name="Lipuma J."/>
        </authorList>
    </citation>
    <scope>NUCLEOTIDE SEQUENCE [LARGE SCALE GENOMIC DNA]</scope>
    <source>
        <strain evidence="8">AU16122</strain>
    </source>
</reference>
<gene>
    <name evidence="7" type="ORF">CAL29_00425</name>
</gene>
<keyword evidence="8" id="KW-1185">Reference proteome</keyword>
<evidence type="ECO:0000313" key="8">
    <source>
        <dbReference type="Proteomes" id="UP000216020"/>
    </source>
</evidence>
<evidence type="ECO:0000313" key="7">
    <source>
        <dbReference type="EMBL" id="OZI36945.1"/>
    </source>
</evidence>
<dbReference type="GO" id="GO:0016987">
    <property type="term" value="F:sigma factor activity"/>
    <property type="evidence" value="ECO:0007669"/>
    <property type="project" value="UniProtKB-KW"/>
</dbReference>
<accession>A0A261SIF9</accession>
<dbReference type="Pfam" id="PF08281">
    <property type="entry name" value="Sigma70_r4_2"/>
    <property type="match status" value="1"/>
</dbReference>
<dbReference type="GO" id="GO:0006352">
    <property type="term" value="P:DNA-templated transcription initiation"/>
    <property type="evidence" value="ECO:0007669"/>
    <property type="project" value="InterPro"/>
</dbReference>
<evidence type="ECO:0000256" key="3">
    <source>
        <dbReference type="ARBA" id="ARBA00023082"/>
    </source>
</evidence>
<feature type="domain" description="RNA polymerase sigma factor 70 region 4 type 2" evidence="6">
    <location>
        <begin position="110"/>
        <end position="159"/>
    </location>
</feature>
<dbReference type="RefSeq" id="WP_094851052.1">
    <property type="nucleotide sequence ID" value="NZ_NEVM01000001.1"/>
</dbReference>
<sequence length="174" mass="19531">MDPHATAGAHAARLFASHQPWLLRRLRRYLGCAEDAQDVASDTFVQVILHPDPRAIAQPEAFLTTVAKRLVARLWRRRAIEQAYLERLQWQCEETAPSTEHQLMAVQALQEIDAWLSKLPIPARLAFLYRVMDDMSHEGIAARLGVSVRTVGRYLREAMLVCASMDDGAARGGS</sequence>
<dbReference type="EMBL" id="NEVM01000001">
    <property type="protein sequence ID" value="OZI36945.1"/>
    <property type="molecule type" value="Genomic_DNA"/>
</dbReference>